<accession>A0ACB8Y0Q5</accession>
<gene>
    <name evidence="1" type="ORF">L1987_86965</name>
</gene>
<name>A0ACB8Y0Q5_9ASTR</name>
<protein>
    <submittedName>
        <fullName evidence="1">Uncharacterized protein</fullName>
    </submittedName>
</protein>
<keyword evidence="2" id="KW-1185">Reference proteome</keyword>
<evidence type="ECO:0000313" key="2">
    <source>
        <dbReference type="Proteomes" id="UP001056120"/>
    </source>
</evidence>
<organism evidence="1 2">
    <name type="scientific">Smallanthus sonchifolius</name>
    <dbReference type="NCBI Taxonomy" id="185202"/>
    <lineage>
        <taxon>Eukaryota</taxon>
        <taxon>Viridiplantae</taxon>
        <taxon>Streptophyta</taxon>
        <taxon>Embryophyta</taxon>
        <taxon>Tracheophyta</taxon>
        <taxon>Spermatophyta</taxon>
        <taxon>Magnoliopsida</taxon>
        <taxon>eudicotyledons</taxon>
        <taxon>Gunneridae</taxon>
        <taxon>Pentapetalae</taxon>
        <taxon>asterids</taxon>
        <taxon>campanulids</taxon>
        <taxon>Asterales</taxon>
        <taxon>Asteraceae</taxon>
        <taxon>Asteroideae</taxon>
        <taxon>Heliantheae alliance</taxon>
        <taxon>Millerieae</taxon>
        <taxon>Smallanthus</taxon>
    </lineage>
</organism>
<reference evidence="1 2" key="2">
    <citation type="journal article" date="2022" name="Mol. Ecol. Resour.">
        <title>The genomes of chicory, endive, great burdock and yacon provide insights into Asteraceae paleo-polyploidization history and plant inulin production.</title>
        <authorList>
            <person name="Fan W."/>
            <person name="Wang S."/>
            <person name="Wang H."/>
            <person name="Wang A."/>
            <person name="Jiang F."/>
            <person name="Liu H."/>
            <person name="Zhao H."/>
            <person name="Xu D."/>
            <person name="Zhang Y."/>
        </authorList>
    </citation>
    <scope>NUCLEOTIDE SEQUENCE [LARGE SCALE GENOMIC DNA]</scope>
    <source>
        <strain evidence="2">cv. Yunnan</strain>
        <tissue evidence="1">Leaves</tissue>
    </source>
</reference>
<comment type="caution">
    <text evidence="1">The sequence shown here is derived from an EMBL/GenBank/DDBJ whole genome shotgun (WGS) entry which is preliminary data.</text>
</comment>
<dbReference type="EMBL" id="CM042046">
    <property type="protein sequence ID" value="KAI3677340.1"/>
    <property type="molecule type" value="Genomic_DNA"/>
</dbReference>
<dbReference type="Proteomes" id="UP001056120">
    <property type="component" value="Linkage Group LG29"/>
</dbReference>
<evidence type="ECO:0000313" key="1">
    <source>
        <dbReference type="EMBL" id="KAI3677340.1"/>
    </source>
</evidence>
<proteinExistence type="predicted"/>
<reference evidence="2" key="1">
    <citation type="journal article" date="2022" name="Mol. Ecol. Resour.">
        <title>The genomes of chicory, endive, great burdock and yacon provide insights into Asteraceae palaeo-polyploidization history and plant inulin production.</title>
        <authorList>
            <person name="Fan W."/>
            <person name="Wang S."/>
            <person name="Wang H."/>
            <person name="Wang A."/>
            <person name="Jiang F."/>
            <person name="Liu H."/>
            <person name="Zhao H."/>
            <person name="Xu D."/>
            <person name="Zhang Y."/>
        </authorList>
    </citation>
    <scope>NUCLEOTIDE SEQUENCE [LARGE SCALE GENOMIC DNA]</scope>
    <source>
        <strain evidence="2">cv. Yunnan</strain>
    </source>
</reference>
<sequence>MFPDWRDKFLCYKDLKKQLKRIYSRDGGSNKRMKLTDEKEIDTFVQLCHEQIAKFNNFVLDKQEWYIIIIKVLEGNLVAAKDSNQELMKVGRDLADLHGEIILLLNYIALNYIGLVKILKKHDKLSGALLRVPFIQKVINEPFYDTNTLNSLVKKCETMLVQLFSIDKQRVSSTSASTSVKEDELSNEHKENCFIKVPEELVDIKSMENTYLKRTLSALEILKEIRSGSSTVSMFSLPPIQQSMKMEEVWKKIPAVEEVAK</sequence>